<evidence type="ECO:0000256" key="1">
    <source>
        <dbReference type="SAM" id="MobiDB-lite"/>
    </source>
</evidence>
<organism evidence="2 3">
    <name type="scientific">Pseudomonas fluorescens</name>
    <dbReference type="NCBI Taxonomy" id="294"/>
    <lineage>
        <taxon>Bacteria</taxon>
        <taxon>Pseudomonadati</taxon>
        <taxon>Pseudomonadota</taxon>
        <taxon>Gammaproteobacteria</taxon>
        <taxon>Pseudomonadales</taxon>
        <taxon>Pseudomonadaceae</taxon>
        <taxon>Pseudomonas</taxon>
    </lineage>
</organism>
<dbReference type="Proteomes" id="UP000239731">
    <property type="component" value="Unassembled WGS sequence"/>
</dbReference>
<dbReference type="AlphaFoldDB" id="A0A2T0IF84"/>
<feature type="compositionally biased region" description="Basic and acidic residues" evidence="1">
    <location>
        <begin position="25"/>
        <end position="43"/>
    </location>
</feature>
<dbReference type="EMBL" id="PVUH01000004">
    <property type="protein sequence ID" value="PRW93983.1"/>
    <property type="molecule type" value="Genomic_DNA"/>
</dbReference>
<sequence length="63" mass="7252">MSWLLTIVPTLCVVMHPVTLRVTRERQGAERPMRHSHAERGNDHPGSTYPKVCLRNRVVAKYV</sequence>
<evidence type="ECO:0000313" key="2">
    <source>
        <dbReference type="EMBL" id="PRW93983.1"/>
    </source>
</evidence>
<reference evidence="2 3" key="1">
    <citation type="submission" date="2018-03" db="EMBL/GenBank/DDBJ databases">
        <title>Blue discolouration in mozzarella cheese caused by Pseudomonas fluorescens.</title>
        <authorList>
            <person name="Chiesa F."/>
            <person name="Dalmasso A."/>
            <person name="Lomonaco S."/>
        </authorList>
    </citation>
    <scope>NUCLEOTIDE SEQUENCE [LARGE SCALE GENOMIC DNA]</scope>
    <source>
        <strain evidence="2 3">11293</strain>
    </source>
</reference>
<comment type="caution">
    <text evidence="2">The sequence shown here is derived from an EMBL/GenBank/DDBJ whole genome shotgun (WGS) entry which is preliminary data.</text>
</comment>
<feature type="region of interest" description="Disordered" evidence="1">
    <location>
        <begin position="25"/>
        <end position="50"/>
    </location>
</feature>
<name>A0A2T0IF84_PSEFL</name>
<gene>
    <name evidence="2" type="ORF">C7A10_08585</name>
</gene>
<accession>A0A2T0IF84</accession>
<evidence type="ECO:0000313" key="3">
    <source>
        <dbReference type="Proteomes" id="UP000239731"/>
    </source>
</evidence>
<protein>
    <submittedName>
        <fullName evidence="2">Uncharacterized protein</fullName>
    </submittedName>
</protein>
<proteinExistence type="predicted"/>